<protein>
    <recommendedName>
        <fullName evidence="3">SDR family NAD(P)-dependent oxidoreductase</fullName>
    </recommendedName>
</protein>
<evidence type="ECO:0008006" key="3">
    <source>
        <dbReference type="Google" id="ProtNLM"/>
    </source>
</evidence>
<accession>A0AAX3WV42</accession>
<gene>
    <name evidence="1" type="ORF">QNH24_19005</name>
</gene>
<evidence type="ECO:0000313" key="2">
    <source>
        <dbReference type="Proteomes" id="UP001178322"/>
    </source>
</evidence>
<proteinExistence type="predicted"/>
<name>A0AAX3WV42_9BACI</name>
<dbReference type="EMBL" id="CP126101">
    <property type="protein sequence ID" value="WHY50395.1"/>
    <property type="molecule type" value="Genomic_DNA"/>
</dbReference>
<dbReference type="Proteomes" id="UP001178322">
    <property type="component" value="Chromosome"/>
</dbReference>
<sequence>MHNKGTHVVIADVSRELGQQVESDLLEQKYSTLVIPTDVSMENKILSI</sequence>
<organism evidence="1 2">
    <name type="scientific">Lysinibacillus pakistanensis</name>
    <dbReference type="NCBI Taxonomy" id="759811"/>
    <lineage>
        <taxon>Bacteria</taxon>
        <taxon>Bacillati</taxon>
        <taxon>Bacillota</taxon>
        <taxon>Bacilli</taxon>
        <taxon>Bacillales</taxon>
        <taxon>Bacillaceae</taxon>
        <taxon>Lysinibacillus</taxon>
    </lineage>
</organism>
<evidence type="ECO:0000313" key="1">
    <source>
        <dbReference type="EMBL" id="WHY50395.1"/>
    </source>
</evidence>
<dbReference type="RefSeq" id="WP_283869073.1">
    <property type="nucleotide sequence ID" value="NZ_CP126101.1"/>
</dbReference>
<dbReference type="AlphaFoldDB" id="A0AAX3WV42"/>
<reference evidence="1" key="1">
    <citation type="submission" date="2023-05" db="EMBL/GenBank/DDBJ databases">
        <title>Comparative genomics of Bacillaceae isolates and their secondary metabolite potential.</title>
        <authorList>
            <person name="Song L."/>
            <person name="Nielsen L.J."/>
            <person name="Mohite O."/>
            <person name="Xu X."/>
            <person name="Weber T."/>
            <person name="Kovacs A.T."/>
        </authorList>
    </citation>
    <scope>NUCLEOTIDE SEQUENCE</scope>
    <source>
        <strain evidence="1">LY1</strain>
    </source>
</reference>